<keyword evidence="2" id="KW-0547">Nucleotide-binding</keyword>
<evidence type="ECO:0000313" key="8">
    <source>
        <dbReference type="Proteomes" id="UP001489004"/>
    </source>
</evidence>
<evidence type="ECO:0000256" key="5">
    <source>
        <dbReference type="SAM" id="MobiDB-lite"/>
    </source>
</evidence>
<gene>
    <name evidence="7" type="ORF">WJX72_007357</name>
</gene>
<dbReference type="Gene3D" id="3.20.20.80">
    <property type="entry name" value="Glycosidases"/>
    <property type="match status" value="1"/>
</dbReference>
<dbReference type="Proteomes" id="UP001489004">
    <property type="component" value="Unassembled WGS sequence"/>
</dbReference>
<evidence type="ECO:0000256" key="4">
    <source>
        <dbReference type="ARBA" id="ARBA00022840"/>
    </source>
</evidence>
<dbReference type="Gene3D" id="1.10.510.10">
    <property type="entry name" value="Transferase(Phosphotransferase) domain 1"/>
    <property type="match status" value="1"/>
</dbReference>
<evidence type="ECO:0000313" key="7">
    <source>
        <dbReference type="EMBL" id="KAK9815646.1"/>
    </source>
</evidence>
<dbReference type="GO" id="GO:0005524">
    <property type="term" value="F:ATP binding"/>
    <property type="evidence" value="ECO:0007669"/>
    <property type="project" value="UniProtKB-KW"/>
</dbReference>
<dbReference type="InterPro" id="IPR011009">
    <property type="entry name" value="Kinase-like_dom_sf"/>
</dbReference>
<keyword evidence="3" id="KW-0418">Kinase</keyword>
<dbReference type="PANTHER" id="PTHR11042:SF190">
    <property type="entry name" value="MITOSIS INHIBITOR PROTEIN KINASE MIK1"/>
    <property type="match status" value="1"/>
</dbReference>
<proteinExistence type="predicted"/>
<dbReference type="PROSITE" id="PS50011">
    <property type="entry name" value="PROTEIN_KINASE_DOM"/>
    <property type="match status" value="1"/>
</dbReference>
<dbReference type="AlphaFoldDB" id="A0AAW1Q1Q0"/>
<name>A0AAW1Q1Q0_9CHLO</name>
<evidence type="ECO:0000259" key="6">
    <source>
        <dbReference type="PROSITE" id="PS50011"/>
    </source>
</evidence>
<sequence length="537" mass="57450">MSVPASGAIASWSQLGLTGRASVGSPDSLEEDQLLHSSAQSDDIGDQHRASPDDDLSTFTSFACDWQWPGALPEGSVRSAYSVTSDSRVLSENDDDSLVTCEELTSTGWEDCPFSASYEWPQAKHVRRLGRGGCSEVFLCRSKSDGRLLAVKRVPYGSVCERNLCLREVEVMAKLADVEQVVDLVDWVCPADSSDAFIVMQFLNGQTLKQECASRCPTVLAPAVQSGEERMQRLGSQIFQILKALHDKGIAHLDIAPSNLIYHQEDGQPPALHLLDFGMAQAFDADGLVLAQGGQVPYMPPEQLHALVTQAFGPAKPAGEVDRVAGAPADMWAAGATLLHVFKGEKLFDGWDELDIATQHCQWHAALAAGKVPSQLAYELALEASAFDYGTSLSDSTNTLSRSSVSLPSDTLILSHGSTAGAMAPLNQRRALVREDSAAASAQFRQQLLDVKAADINAVTVSIIPSADDADTESIDNRGLVAAPYAPTNDAHRQLGTAANAGFTTMRIFAHGDSPGSQLQTAPGEYDQRVLRGLDTP</sequence>
<comment type="caution">
    <text evidence="7">The sequence shown here is derived from an EMBL/GenBank/DDBJ whole genome shotgun (WGS) entry which is preliminary data.</text>
</comment>
<keyword evidence="1" id="KW-0808">Transferase</keyword>
<evidence type="ECO:0000256" key="2">
    <source>
        <dbReference type="ARBA" id="ARBA00022741"/>
    </source>
</evidence>
<organism evidence="7 8">
    <name type="scientific">[Myrmecia] bisecta</name>
    <dbReference type="NCBI Taxonomy" id="41462"/>
    <lineage>
        <taxon>Eukaryota</taxon>
        <taxon>Viridiplantae</taxon>
        <taxon>Chlorophyta</taxon>
        <taxon>core chlorophytes</taxon>
        <taxon>Trebouxiophyceae</taxon>
        <taxon>Trebouxiales</taxon>
        <taxon>Trebouxiaceae</taxon>
        <taxon>Myrmecia</taxon>
    </lineage>
</organism>
<keyword evidence="8" id="KW-1185">Reference proteome</keyword>
<dbReference type="SUPFAM" id="SSF56112">
    <property type="entry name" value="Protein kinase-like (PK-like)"/>
    <property type="match status" value="1"/>
</dbReference>
<dbReference type="GO" id="GO:0005634">
    <property type="term" value="C:nucleus"/>
    <property type="evidence" value="ECO:0007669"/>
    <property type="project" value="TreeGrafter"/>
</dbReference>
<dbReference type="PANTHER" id="PTHR11042">
    <property type="entry name" value="EUKARYOTIC TRANSLATION INITIATION FACTOR 2-ALPHA KINASE EIF2-ALPHA KINASE -RELATED"/>
    <property type="match status" value="1"/>
</dbReference>
<dbReference type="Pfam" id="PF00069">
    <property type="entry name" value="Pkinase"/>
    <property type="match status" value="1"/>
</dbReference>
<accession>A0AAW1Q1Q0</accession>
<dbReference type="Gene3D" id="3.30.200.20">
    <property type="entry name" value="Phosphorylase Kinase, domain 1"/>
    <property type="match status" value="1"/>
</dbReference>
<protein>
    <recommendedName>
        <fullName evidence="6">Protein kinase domain-containing protein</fullName>
    </recommendedName>
</protein>
<dbReference type="InterPro" id="IPR000719">
    <property type="entry name" value="Prot_kinase_dom"/>
</dbReference>
<keyword evidence="4" id="KW-0067">ATP-binding</keyword>
<dbReference type="EMBL" id="JALJOR010000006">
    <property type="protein sequence ID" value="KAK9815646.1"/>
    <property type="molecule type" value="Genomic_DNA"/>
</dbReference>
<feature type="region of interest" description="Disordered" evidence="5">
    <location>
        <begin position="19"/>
        <end position="53"/>
    </location>
</feature>
<evidence type="ECO:0000256" key="1">
    <source>
        <dbReference type="ARBA" id="ARBA00022679"/>
    </source>
</evidence>
<dbReference type="GO" id="GO:0004672">
    <property type="term" value="F:protein kinase activity"/>
    <property type="evidence" value="ECO:0007669"/>
    <property type="project" value="InterPro"/>
</dbReference>
<dbReference type="GO" id="GO:0005737">
    <property type="term" value="C:cytoplasm"/>
    <property type="evidence" value="ECO:0007669"/>
    <property type="project" value="TreeGrafter"/>
</dbReference>
<dbReference type="InterPro" id="IPR050339">
    <property type="entry name" value="CC_SR_Kinase"/>
</dbReference>
<evidence type="ECO:0000256" key="3">
    <source>
        <dbReference type="ARBA" id="ARBA00022777"/>
    </source>
</evidence>
<feature type="domain" description="Protein kinase" evidence="6">
    <location>
        <begin position="123"/>
        <end position="433"/>
    </location>
</feature>
<reference evidence="7 8" key="1">
    <citation type="journal article" date="2024" name="Nat. Commun.">
        <title>Phylogenomics reveals the evolutionary origins of lichenization in chlorophyte algae.</title>
        <authorList>
            <person name="Puginier C."/>
            <person name="Libourel C."/>
            <person name="Otte J."/>
            <person name="Skaloud P."/>
            <person name="Haon M."/>
            <person name="Grisel S."/>
            <person name="Petersen M."/>
            <person name="Berrin J.G."/>
            <person name="Delaux P.M."/>
            <person name="Dal Grande F."/>
            <person name="Keller J."/>
        </authorList>
    </citation>
    <scope>NUCLEOTIDE SEQUENCE [LARGE SCALE GENOMIC DNA]</scope>
    <source>
        <strain evidence="7 8">SAG 2043</strain>
    </source>
</reference>